<evidence type="ECO:0000313" key="2">
    <source>
        <dbReference type="Proteomes" id="UP000070121"/>
    </source>
</evidence>
<organism evidence="1 2">
    <name type="scientific">Colletotrichum salicis</name>
    <dbReference type="NCBI Taxonomy" id="1209931"/>
    <lineage>
        <taxon>Eukaryota</taxon>
        <taxon>Fungi</taxon>
        <taxon>Dikarya</taxon>
        <taxon>Ascomycota</taxon>
        <taxon>Pezizomycotina</taxon>
        <taxon>Sordariomycetes</taxon>
        <taxon>Hypocreomycetidae</taxon>
        <taxon>Glomerellales</taxon>
        <taxon>Glomerellaceae</taxon>
        <taxon>Colletotrichum</taxon>
        <taxon>Colletotrichum acutatum species complex</taxon>
    </lineage>
</organism>
<sequence>MMEDSTCPRGELSRPSRGTLRTKNIKEFQDLNYSVGRFQTKAPHLTSEKSCTRLLLQRDALSRNRSGNPGFRAERFLNSVRHIAEGPLFTAVFDAEDSLEFAHYGLYFSRRAFSPMAMDLHDFLPEIKSCKKPGIMRRFLAVQNRSLGYVPGKTSERPSHIPFFGVPKDNSAVENLVIHRG</sequence>
<reference evidence="1 2" key="1">
    <citation type="submission" date="2014-02" db="EMBL/GenBank/DDBJ databases">
        <title>The genome sequence of Colletotrichum salicis CBS 607.94.</title>
        <authorList>
            <person name="Baroncelli R."/>
            <person name="Thon M.R."/>
        </authorList>
    </citation>
    <scope>NUCLEOTIDE SEQUENCE [LARGE SCALE GENOMIC DNA]</scope>
    <source>
        <strain evidence="1 2">CBS 607.94</strain>
    </source>
</reference>
<dbReference type="Proteomes" id="UP000070121">
    <property type="component" value="Unassembled WGS sequence"/>
</dbReference>
<dbReference type="EMBL" id="JFFI01000799">
    <property type="protein sequence ID" value="KXH65872.1"/>
    <property type="molecule type" value="Genomic_DNA"/>
</dbReference>
<name>A0A135UZU4_9PEZI</name>
<gene>
    <name evidence="1" type="ORF">CSAL01_02921</name>
</gene>
<evidence type="ECO:0000313" key="1">
    <source>
        <dbReference type="EMBL" id="KXH65872.1"/>
    </source>
</evidence>
<dbReference type="AlphaFoldDB" id="A0A135UZU4"/>
<comment type="caution">
    <text evidence="1">The sequence shown here is derived from an EMBL/GenBank/DDBJ whole genome shotgun (WGS) entry which is preliminary data.</text>
</comment>
<protein>
    <submittedName>
        <fullName evidence="1">Uncharacterized protein</fullName>
    </submittedName>
</protein>
<proteinExistence type="predicted"/>
<keyword evidence="2" id="KW-1185">Reference proteome</keyword>
<accession>A0A135UZU4</accession>